<evidence type="ECO:0000313" key="3">
    <source>
        <dbReference type="Proteomes" id="UP001620295"/>
    </source>
</evidence>
<dbReference type="RefSeq" id="WP_358644516.1">
    <property type="nucleotide sequence ID" value="NZ_JBFACG010000015.1"/>
</dbReference>
<organism evidence="2 3">
    <name type="scientific">Streptomyces milbemycinicus</name>
    <dbReference type="NCBI Taxonomy" id="476552"/>
    <lineage>
        <taxon>Bacteria</taxon>
        <taxon>Bacillati</taxon>
        <taxon>Actinomycetota</taxon>
        <taxon>Actinomycetes</taxon>
        <taxon>Kitasatosporales</taxon>
        <taxon>Streptomycetaceae</taxon>
        <taxon>Streptomyces</taxon>
    </lineage>
</organism>
<protein>
    <submittedName>
        <fullName evidence="2">Uncharacterized protein</fullName>
    </submittedName>
</protein>
<comment type="caution">
    <text evidence="2">The sequence shown here is derived from an EMBL/GenBank/DDBJ whole genome shotgun (WGS) entry which is preliminary data.</text>
</comment>
<accession>A0ABW8LLX2</accession>
<dbReference type="Proteomes" id="UP001620295">
    <property type="component" value="Unassembled WGS sequence"/>
</dbReference>
<proteinExistence type="predicted"/>
<evidence type="ECO:0000256" key="1">
    <source>
        <dbReference type="SAM" id="MobiDB-lite"/>
    </source>
</evidence>
<dbReference type="EMBL" id="JBJDQH010000004">
    <property type="protein sequence ID" value="MFK4265705.1"/>
    <property type="molecule type" value="Genomic_DNA"/>
</dbReference>
<name>A0ABW8LLX2_9ACTN</name>
<feature type="region of interest" description="Disordered" evidence="1">
    <location>
        <begin position="1"/>
        <end position="20"/>
    </location>
</feature>
<keyword evidence="3" id="KW-1185">Reference proteome</keyword>
<evidence type="ECO:0000313" key="2">
    <source>
        <dbReference type="EMBL" id="MFK4265705.1"/>
    </source>
</evidence>
<sequence>MRMRCDDPRGGGAPVVQRQRESVRGVRLDRAEEGVLGGAFEEFDINGF</sequence>
<reference evidence="2 3" key="1">
    <citation type="submission" date="2024-11" db="EMBL/GenBank/DDBJ databases">
        <title>The Natural Products Discovery Center: Release of the First 8490 Sequenced Strains for Exploring Actinobacteria Biosynthetic Diversity.</title>
        <authorList>
            <person name="Kalkreuter E."/>
            <person name="Kautsar S.A."/>
            <person name="Yang D."/>
            <person name="Bader C.D."/>
            <person name="Teijaro C.N."/>
            <person name="Fluegel L."/>
            <person name="Davis C.M."/>
            <person name="Simpson J.R."/>
            <person name="Lauterbach L."/>
            <person name="Steele A.D."/>
            <person name="Gui C."/>
            <person name="Meng S."/>
            <person name="Li G."/>
            <person name="Viehrig K."/>
            <person name="Ye F."/>
            <person name="Su P."/>
            <person name="Kiefer A.F."/>
            <person name="Nichols A."/>
            <person name="Cepeda A.J."/>
            <person name="Yan W."/>
            <person name="Fan B."/>
            <person name="Jiang Y."/>
            <person name="Adhikari A."/>
            <person name="Zheng C.-J."/>
            <person name="Schuster L."/>
            <person name="Cowan T.M."/>
            <person name="Smanski M.J."/>
            <person name="Chevrette M.G."/>
            <person name="De Carvalho L.P.S."/>
            <person name="Shen B."/>
        </authorList>
    </citation>
    <scope>NUCLEOTIDE SEQUENCE [LARGE SCALE GENOMIC DNA]</scope>
    <source>
        <strain evidence="2 3">NPDC020863</strain>
    </source>
</reference>
<gene>
    <name evidence="2" type="ORF">ACI2L5_12280</name>
</gene>